<dbReference type="Gene3D" id="2.60.40.1210">
    <property type="entry name" value="Cellobiose dehydrogenase, cytochrome domain"/>
    <property type="match status" value="1"/>
</dbReference>
<evidence type="ECO:0000256" key="1">
    <source>
        <dbReference type="SAM" id="MobiDB-lite"/>
    </source>
</evidence>
<evidence type="ECO:0000259" key="3">
    <source>
        <dbReference type="PROSITE" id="PS50836"/>
    </source>
</evidence>
<dbReference type="SUPFAM" id="SSF49344">
    <property type="entry name" value="CBD9-like"/>
    <property type="match status" value="1"/>
</dbReference>
<proteinExistence type="predicted"/>
<feature type="transmembrane region" description="Helical" evidence="2">
    <location>
        <begin position="243"/>
        <end position="261"/>
    </location>
</feature>
<keyword evidence="2" id="KW-1133">Transmembrane helix</keyword>
<reference evidence="4" key="1">
    <citation type="journal article" date="2020" name="bioRxiv">
        <title>Whole genome comparisons of ergot fungi reveals the divergence and evolution of species within the genus Claviceps are the result of varying mechanisms driving genome evolution and host range expansion.</title>
        <authorList>
            <person name="Wyka S.A."/>
            <person name="Mondo S.J."/>
            <person name="Liu M."/>
            <person name="Dettman J."/>
            <person name="Nalam V."/>
            <person name="Broders K.D."/>
        </authorList>
    </citation>
    <scope>NUCLEOTIDE SEQUENCE</scope>
    <source>
        <strain evidence="4">CCC 602</strain>
    </source>
</reference>
<organism evidence="4 5">
    <name type="scientific">Claviceps pusilla</name>
    <dbReference type="NCBI Taxonomy" id="123648"/>
    <lineage>
        <taxon>Eukaryota</taxon>
        <taxon>Fungi</taxon>
        <taxon>Dikarya</taxon>
        <taxon>Ascomycota</taxon>
        <taxon>Pezizomycotina</taxon>
        <taxon>Sordariomycetes</taxon>
        <taxon>Hypocreomycetidae</taxon>
        <taxon>Hypocreales</taxon>
        <taxon>Clavicipitaceae</taxon>
        <taxon>Claviceps</taxon>
    </lineage>
</organism>
<dbReference type="InterPro" id="IPR005018">
    <property type="entry name" value="DOMON_domain"/>
</dbReference>
<keyword evidence="2" id="KW-0472">Membrane</keyword>
<dbReference type="PROSITE" id="PS50836">
    <property type="entry name" value="DOMON"/>
    <property type="match status" value="1"/>
</dbReference>
<dbReference type="InterPro" id="IPR018825">
    <property type="entry name" value="DUF2427"/>
</dbReference>
<dbReference type="EMBL" id="SRPW01004300">
    <property type="protein sequence ID" value="KAG5983558.1"/>
    <property type="molecule type" value="Genomic_DNA"/>
</dbReference>
<dbReference type="Proteomes" id="UP000748025">
    <property type="component" value="Unassembled WGS sequence"/>
</dbReference>
<dbReference type="AlphaFoldDB" id="A0A9P7N1P3"/>
<dbReference type="PANTHER" id="PTHR47797:SF4">
    <property type="entry name" value="DOMON DOMAIN-CONTAINING PROTEIN"/>
    <property type="match status" value="1"/>
</dbReference>
<comment type="caution">
    <text evidence="4">The sequence shown here is derived from an EMBL/GenBank/DDBJ whole genome shotgun (WGS) entry which is preliminary data.</text>
</comment>
<feature type="transmembrane region" description="Helical" evidence="2">
    <location>
        <begin position="346"/>
        <end position="369"/>
    </location>
</feature>
<dbReference type="PANTHER" id="PTHR47797">
    <property type="entry name" value="DEHYDROGENASE, PUTATIVE (AFU_ORTHOLOGUE AFUA_8G05805)-RELATED"/>
    <property type="match status" value="1"/>
</dbReference>
<gene>
    <name evidence="4" type="ORF">E4U43_006265</name>
</gene>
<dbReference type="InterPro" id="IPR015920">
    <property type="entry name" value="Cellobiose_DH-like_cyt"/>
</dbReference>
<dbReference type="CDD" id="cd09630">
    <property type="entry name" value="CDH_like_cytochrome"/>
    <property type="match status" value="1"/>
</dbReference>
<feature type="region of interest" description="Disordered" evidence="1">
    <location>
        <begin position="177"/>
        <end position="204"/>
    </location>
</feature>
<feature type="non-terminal residue" evidence="4">
    <location>
        <position position="388"/>
    </location>
</feature>
<dbReference type="Pfam" id="PF10348">
    <property type="entry name" value="DUF2427"/>
    <property type="match status" value="1"/>
</dbReference>
<dbReference type="CDD" id="cd08760">
    <property type="entry name" value="Cyt_b561_FRRS1_like"/>
    <property type="match status" value="1"/>
</dbReference>
<feature type="transmembrane region" description="Helical" evidence="2">
    <location>
        <begin position="214"/>
        <end position="236"/>
    </location>
</feature>
<evidence type="ECO:0000313" key="5">
    <source>
        <dbReference type="Proteomes" id="UP000748025"/>
    </source>
</evidence>
<feature type="compositionally biased region" description="Low complexity" evidence="1">
    <location>
        <begin position="177"/>
        <end position="191"/>
    </location>
</feature>
<dbReference type="OrthoDB" id="19261at2759"/>
<dbReference type="Gene3D" id="1.20.120.1770">
    <property type="match status" value="1"/>
</dbReference>
<keyword evidence="2" id="KW-0812">Transmembrane</keyword>
<feature type="transmembrane region" description="Helical" evidence="2">
    <location>
        <begin position="319"/>
        <end position="340"/>
    </location>
</feature>
<keyword evidence="5" id="KW-1185">Reference proteome</keyword>
<evidence type="ECO:0000256" key="2">
    <source>
        <dbReference type="SAM" id="Phobius"/>
    </source>
</evidence>
<sequence>TATTALAAPASYCSVDNEVCFQWGVPEAAAGSGSGNVYFQLRAPASYAWIGIGTGTQMAGSDMFIVYGNGNGNVTLSTRPSVKHAMPEYRAREDVALLAGSGIVDGNMIANVRCGDCATLSLRGTNDWISAWRKGGDSPASTSVTARIAYHDGHDAFSVDFSQAAVASDSNPFVSDGAANESGSASASGPASGSGAGSGAAVVKQPSRPMKKTLLYAHGVIMSLVFLIGFPVGSMLMPLLGKWLVHASWQTVFFLLMWAGFGTGYVLSRRLDLFFTEAHTRLGTILCVLVSFQPLLGWLHHKHYVKHQRRGPISYTHIWYGRALIILGMVNGGLGLELAHNDRAFVIAYCVIAGIFAVLYGSSIGLGVLKRRSGRGGERSGHGVEERK</sequence>
<name>A0A9P7N1P3_9HYPO</name>
<feature type="domain" description="DOMON" evidence="3">
    <location>
        <begin position="17"/>
        <end position="135"/>
    </location>
</feature>
<evidence type="ECO:0000313" key="4">
    <source>
        <dbReference type="EMBL" id="KAG5983558.1"/>
    </source>
</evidence>
<dbReference type="Pfam" id="PF16010">
    <property type="entry name" value="CDH-cyt"/>
    <property type="match status" value="1"/>
</dbReference>
<protein>
    <recommendedName>
        <fullName evidence="3">DOMON domain-containing protein</fullName>
    </recommendedName>
</protein>
<accession>A0A9P7N1P3</accession>